<evidence type="ECO:0000256" key="3">
    <source>
        <dbReference type="ARBA" id="ARBA00018504"/>
    </source>
</evidence>
<dbReference type="EMBL" id="JOKQ01000012">
    <property type="protein sequence ID" value="KHN68826.1"/>
    <property type="molecule type" value="Genomic_DNA"/>
</dbReference>
<dbReference type="GO" id="GO:0016740">
    <property type="term" value="F:transferase activity"/>
    <property type="evidence" value="ECO:0007669"/>
    <property type="project" value="UniProtKB-KW"/>
</dbReference>
<keyword evidence="7" id="KW-0804">Transcription</keyword>
<dbReference type="RefSeq" id="XP_014562868.1">
    <property type="nucleotide sequence ID" value="XM_014707382.1"/>
</dbReference>
<name>A0A0B2UCS6_9MICR</name>
<accession>A0A0B2UCS6</accession>
<dbReference type="InterPro" id="IPR015418">
    <property type="entry name" value="Eaf6"/>
</dbReference>
<comment type="caution">
    <text evidence="9">The sequence shown here is derived from an EMBL/GenBank/DDBJ whole genome shotgun (WGS) entry which is preliminary data.</text>
</comment>
<dbReference type="VEuPathDB" id="MicrosporidiaDB:M896_120450"/>
<protein>
    <recommendedName>
        <fullName evidence="3">Chromatin modification-related protein EAF6</fullName>
    </recommendedName>
</protein>
<evidence type="ECO:0000256" key="1">
    <source>
        <dbReference type="ARBA" id="ARBA00004123"/>
    </source>
</evidence>
<evidence type="ECO:0000256" key="6">
    <source>
        <dbReference type="ARBA" id="ARBA00023054"/>
    </source>
</evidence>
<comment type="similarity">
    <text evidence="2">Belongs to the EAF6 family.</text>
</comment>
<keyword evidence="6" id="KW-0175">Coiled coil</keyword>
<dbReference type="Pfam" id="PF09340">
    <property type="entry name" value="NuA4"/>
    <property type="match status" value="1"/>
</dbReference>
<evidence type="ECO:0000256" key="2">
    <source>
        <dbReference type="ARBA" id="ARBA00010916"/>
    </source>
</evidence>
<keyword evidence="5" id="KW-0805">Transcription regulation</keyword>
<evidence type="ECO:0000256" key="4">
    <source>
        <dbReference type="ARBA" id="ARBA00022853"/>
    </source>
</evidence>
<gene>
    <name evidence="9" type="ORF">M896_120450</name>
</gene>
<dbReference type="AlphaFoldDB" id="A0A0B2UCS6"/>
<evidence type="ECO:0000256" key="8">
    <source>
        <dbReference type="ARBA" id="ARBA00023242"/>
    </source>
</evidence>
<reference evidence="9 10" key="1">
    <citation type="journal article" date="2014" name="MBio">
        <title>The Ordospora colligata genome; evolution of extreme reduction in microsporidia and host-to-parasite horizontal gene transfer.</title>
        <authorList>
            <person name="Pombert J.-F."/>
            <person name="Haag K.L."/>
            <person name="Beidas S."/>
            <person name="Ebert D."/>
            <person name="Keeling P.J."/>
        </authorList>
    </citation>
    <scope>NUCLEOTIDE SEQUENCE [LARGE SCALE GENOMIC DNA]</scope>
    <source>
        <strain evidence="9 10">OC4</strain>
    </source>
</reference>
<keyword evidence="4" id="KW-0156">Chromatin regulator</keyword>
<keyword evidence="8" id="KW-0539">Nucleus</keyword>
<dbReference type="HOGENOM" id="CLU_184681_0_0_1"/>
<dbReference type="GO" id="GO:0000123">
    <property type="term" value="C:histone acetyltransferase complex"/>
    <property type="evidence" value="ECO:0007669"/>
    <property type="project" value="InterPro"/>
</dbReference>
<evidence type="ECO:0000313" key="9">
    <source>
        <dbReference type="EMBL" id="KHN68826.1"/>
    </source>
</evidence>
<dbReference type="GO" id="GO:0005634">
    <property type="term" value="C:nucleus"/>
    <property type="evidence" value="ECO:0007669"/>
    <property type="project" value="UniProtKB-SubCell"/>
</dbReference>
<dbReference type="GO" id="GO:0006325">
    <property type="term" value="P:chromatin organization"/>
    <property type="evidence" value="ECO:0007669"/>
    <property type="project" value="UniProtKB-KW"/>
</dbReference>
<evidence type="ECO:0000256" key="7">
    <source>
        <dbReference type="ARBA" id="ARBA00023163"/>
    </source>
</evidence>
<sequence length="86" mass="10112">MANGINTSTEKRKFRSLLAKKKRLKKEIFAIEKELFKTETAHLEMTQGAPITKNVDYYTSNRIDKKKSAVNDKMRMFNRNFPMPNK</sequence>
<keyword evidence="9" id="KW-0808">Transferase</keyword>
<dbReference type="OrthoDB" id="440324at2759"/>
<organism evidence="9 10">
    <name type="scientific">Ordospora colligata OC4</name>
    <dbReference type="NCBI Taxonomy" id="1354746"/>
    <lineage>
        <taxon>Eukaryota</taxon>
        <taxon>Fungi</taxon>
        <taxon>Fungi incertae sedis</taxon>
        <taxon>Microsporidia</taxon>
        <taxon>Ordosporidae</taxon>
        <taxon>Ordospora</taxon>
    </lineage>
</organism>
<dbReference type="InParanoid" id="A0A0B2UCS6"/>
<keyword evidence="10" id="KW-1185">Reference proteome</keyword>
<dbReference type="GeneID" id="26262562"/>
<proteinExistence type="inferred from homology"/>
<evidence type="ECO:0000256" key="5">
    <source>
        <dbReference type="ARBA" id="ARBA00023015"/>
    </source>
</evidence>
<dbReference type="Proteomes" id="UP000031056">
    <property type="component" value="Unassembled WGS sequence"/>
</dbReference>
<comment type="subcellular location">
    <subcellularLocation>
        <location evidence="1">Nucleus</location>
    </subcellularLocation>
</comment>
<evidence type="ECO:0000313" key="10">
    <source>
        <dbReference type="Proteomes" id="UP000031056"/>
    </source>
</evidence>